<dbReference type="EMBL" id="CP104562">
    <property type="protein sequence ID" value="UXH79207.1"/>
    <property type="molecule type" value="Genomic_DNA"/>
</dbReference>
<organism evidence="1 2">
    <name type="scientific">Roseateles amylovorans</name>
    <dbReference type="NCBI Taxonomy" id="2978473"/>
    <lineage>
        <taxon>Bacteria</taxon>
        <taxon>Pseudomonadati</taxon>
        <taxon>Pseudomonadota</taxon>
        <taxon>Betaproteobacteria</taxon>
        <taxon>Burkholderiales</taxon>
        <taxon>Sphaerotilaceae</taxon>
        <taxon>Roseateles</taxon>
    </lineage>
</organism>
<dbReference type="RefSeq" id="WP_261759027.1">
    <property type="nucleotide sequence ID" value="NZ_CP104562.2"/>
</dbReference>
<gene>
    <name evidence="1" type="ORF">N4261_04530</name>
</gene>
<dbReference type="Proteomes" id="UP001064933">
    <property type="component" value="Chromosome"/>
</dbReference>
<reference evidence="1" key="1">
    <citation type="submission" date="2022-10" db="EMBL/GenBank/DDBJ databases">
        <title>Characterization and whole genome sequencing of a new Roseateles species, isolated from fresh water.</title>
        <authorList>
            <person name="Guliayeva D.Y."/>
            <person name="Akhremchuk A.E."/>
            <person name="Sikolenko M.A."/>
            <person name="Valentovich L.N."/>
            <person name="Sidarenka A.V."/>
        </authorList>
    </citation>
    <scope>NUCLEOTIDE SEQUENCE</scope>
    <source>
        <strain evidence="1">BIM B-1768</strain>
    </source>
</reference>
<evidence type="ECO:0000313" key="2">
    <source>
        <dbReference type="Proteomes" id="UP001064933"/>
    </source>
</evidence>
<evidence type="ECO:0000313" key="1">
    <source>
        <dbReference type="EMBL" id="UXH79207.1"/>
    </source>
</evidence>
<proteinExistence type="predicted"/>
<name>A0ABY6B4J9_9BURK</name>
<sequence length="75" mass="8674">MRYGHNEGLGVQPPHHQHQFSLVMQRILRQTDLLLQRRQAPATEPEAAPPLDGLEVHESTWDEWAEVMSHQLDGR</sequence>
<keyword evidence="2" id="KW-1185">Reference proteome</keyword>
<accession>A0ABY6B4J9</accession>
<protein>
    <submittedName>
        <fullName evidence="1">Uncharacterized protein</fullName>
    </submittedName>
</protein>